<keyword evidence="2" id="KW-1133">Transmembrane helix</keyword>
<evidence type="ECO:0000313" key="4">
    <source>
        <dbReference type="Proteomes" id="UP000775213"/>
    </source>
</evidence>
<evidence type="ECO:0000313" key="3">
    <source>
        <dbReference type="EMBL" id="KAH0451596.1"/>
    </source>
</evidence>
<keyword evidence="2" id="KW-0472">Membrane</keyword>
<dbReference type="Proteomes" id="UP000775213">
    <property type="component" value="Unassembled WGS sequence"/>
</dbReference>
<name>A0AAV7G5Y2_DENCH</name>
<evidence type="ECO:0000256" key="1">
    <source>
        <dbReference type="SAM" id="MobiDB-lite"/>
    </source>
</evidence>
<evidence type="ECO:0000256" key="2">
    <source>
        <dbReference type="SAM" id="Phobius"/>
    </source>
</evidence>
<dbReference type="AlphaFoldDB" id="A0AAV7G5Y2"/>
<feature type="compositionally biased region" description="Basic and acidic residues" evidence="1">
    <location>
        <begin position="23"/>
        <end position="35"/>
    </location>
</feature>
<dbReference type="EMBL" id="JAGFBR010000017">
    <property type="protein sequence ID" value="KAH0451596.1"/>
    <property type="molecule type" value="Genomic_DNA"/>
</dbReference>
<feature type="region of interest" description="Disordered" evidence="1">
    <location>
        <begin position="1"/>
        <end position="35"/>
    </location>
</feature>
<comment type="caution">
    <text evidence="3">The sequence shown here is derived from an EMBL/GenBank/DDBJ whole genome shotgun (WGS) entry which is preliminary data.</text>
</comment>
<feature type="transmembrane region" description="Helical" evidence="2">
    <location>
        <begin position="110"/>
        <end position="126"/>
    </location>
</feature>
<protein>
    <submittedName>
        <fullName evidence="3">Uncharacterized protein</fullName>
    </submittedName>
</protein>
<organism evidence="3 4">
    <name type="scientific">Dendrobium chrysotoxum</name>
    <name type="common">Orchid</name>
    <dbReference type="NCBI Taxonomy" id="161865"/>
    <lineage>
        <taxon>Eukaryota</taxon>
        <taxon>Viridiplantae</taxon>
        <taxon>Streptophyta</taxon>
        <taxon>Embryophyta</taxon>
        <taxon>Tracheophyta</taxon>
        <taxon>Spermatophyta</taxon>
        <taxon>Magnoliopsida</taxon>
        <taxon>Liliopsida</taxon>
        <taxon>Asparagales</taxon>
        <taxon>Orchidaceae</taxon>
        <taxon>Epidendroideae</taxon>
        <taxon>Malaxideae</taxon>
        <taxon>Dendrobiinae</taxon>
        <taxon>Dendrobium</taxon>
    </lineage>
</organism>
<sequence>MLGNHLLSRDPAIMGDPTTPNNGERRPNKGAKADDATSTIIGDFLIILHTKFHIPNDVVTMVPKRTDRAGLPPLGYLTICETNLQAGLHFSPHTELIEIFIWCWMSLSQFLYRAILAIMVLIALFIDRGATLTPEHLLRMD</sequence>
<keyword evidence="2" id="KW-0812">Transmembrane</keyword>
<keyword evidence="4" id="KW-1185">Reference proteome</keyword>
<reference evidence="3 4" key="1">
    <citation type="journal article" date="2021" name="Hortic Res">
        <title>Chromosome-scale assembly of the Dendrobium chrysotoxum genome enhances the understanding of orchid evolution.</title>
        <authorList>
            <person name="Zhang Y."/>
            <person name="Zhang G.Q."/>
            <person name="Zhang D."/>
            <person name="Liu X.D."/>
            <person name="Xu X.Y."/>
            <person name="Sun W.H."/>
            <person name="Yu X."/>
            <person name="Zhu X."/>
            <person name="Wang Z.W."/>
            <person name="Zhao X."/>
            <person name="Zhong W.Y."/>
            <person name="Chen H."/>
            <person name="Yin W.L."/>
            <person name="Huang T."/>
            <person name="Niu S.C."/>
            <person name="Liu Z.J."/>
        </authorList>
    </citation>
    <scope>NUCLEOTIDE SEQUENCE [LARGE SCALE GENOMIC DNA]</scope>
    <source>
        <strain evidence="3">Lindl</strain>
    </source>
</reference>
<accession>A0AAV7G5Y2</accession>
<proteinExistence type="predicted"/>
<gene>
    <name evidence="3" type="ORF">IEQ34_018895</name>
</gene>